<sequence length="179" mass="20643">MNKLETALKDIKADCLLNHADAQKQWDVFCEQYVTLFEKVRLNKPDSDTTHHLLGILTKAHIEAQTLIQHHQESLGKMEQVFKDTLGEEHASRFENQSQKQLIFVTHLWLYIQGYLYMDFSLANDHAEQTAKILSPMSAQQPEALRSEFLGSFYQGIDNSPIEKTTHPILGWLKSLFKS</sequence>
<name>A0ABY5LNE7_9VIBR</name>
<dbReference type="RefSeq" id="WP_257086650.1">
    <property type="nucleotide sequence ID" value="NZ_CP102097.1"/>
</dbReference>
<gene>
    <name evidence="1" type="ORF">NP165_15470</name>
</gene>
<dbReference type="Proteomes" id="UP001058602">
    <property type="component" value="Chromosome 2"/>
</dbReference>
<organism evidence="1 2">
    <name type="scientific">Vibrio japonicus</name>
    <dbReference type="NCBI Taxonomy" id="1824638"/>
    <lineage>
        <taxon>Bacteria</taxon>
        <taxon>Pseudomonadati</taxon>
        <taxon>Pseudomonadota</taxon>
        <taxon>Gammaproteobacteria</taxon>
        <taxon>Vibrionales</taxon>
        <taxon>Vibrionaceae</taxon>
        <taxon>Vibrio</taxon>
    </lineage>
</organism>
<protein>
    <submittedName>
        <fullName evidence="1">Uncharacterized protein</fullName>
    </submittedName>
</protein>
<keyword evidence="2" id="KW-1185">Reference proteome</keyword>
<proteinExistence type="predicted"/>
<reference evidence="1" key="1">
    <citation type="submission" date="2022-07" db="EMBL/GenBank/DDBJ databases">
        <title>Complete genome of Vibrio japonicus strain JCM 31412T and phylogenomic assessment of the Nereis clade of the genus Vibrio.</title>
        <authorList>
            <person name="Shlafstein M.D."/>
            <person name="Emsley S.A."/>
            <person name="Ushijima B."/>
            <person name="Videau P."/>
            <person name="Saw J.H."/>
        </authorList>
    </citation>
    <scope>NUCLEOTIDE SEQUENCE</scope>
    <source>
        <strain evidence="1">JCM 31412</strain>
    </source>
</reference>
<evidence type="ECO:0000313" key="2">
    <source>
        <dbReference type="Proteomes" id="UP001058602"/>
    </source>
</evidence>
<evidence type="ECO:0000313" key="1">
    <source>
        <dbReference type="EMBL" id="UUM32951.1"/>
    </source>
</evidence>
<dbReference type="EMBL" id="CP102097">
    <property type="protein sequence ID" value="UUM32951.1"/>
    <property type="molecule type" value="Genomic_DNA"/>
</dbReference>
<accession>A0ABY5LNE7</accession>